<accession>A0A072TZQ5</accession>
<keyword evidence="7" id="KW-1185">Reference proteome</keyword>
<dbReference type="EMBL" id="CM001223">
    <property type="protein sequence ID" value="KEH22887.1"/>
    <property type="molecule type" value="Genomic_DNA"/>
</dbReference>
<evidence type="ECO:0000259" key="4">
    <source>
        <dbReference type="PROSITE" id="PS51879"/>
    </source>
</evidence>
<feature type="compositionally biased region" description="Basic and acidic residues" evidence="3">
    <location>
        <begin position="52"/>
        <end position="68"/>
    </location>
</feature>
<dbReference type="Proteomes" id="UP000002051">
    <property type="component" value="Unassembled WGS sequence"/>
</dbReference>
<dbReference type="AlphaFoldDB" id="A0A072TZQ5"/>
<evidence type="ECO:0000256" key="1">
    <source>
        <dbReference type="ARBA" id="ARBA00004123"/>
    </source>
</evidence>
<feature type="region of interest" description="Disordered" evidence="3">
    <location>
        <begin position="50"/>
        <end position="78"/>
    </location>
</feature>
<dbReference type="Pfam" id="PF12174">
    <property type="entry name" value="RST"/>
    <property type="match status" value="1"/>
</dbReference>
<evidence type="ECO:0000256" key="3">
    <source>
        <dbReference type="SAM" id="MobiDB-lite"/>
    </source>
</evidence>
<reference evidence="6" key="3">
    <citation type="submission" date="2015-04" db="UniProtKB">
        <authorList>
            <consortium name="EnsemblPlants"/>
        </authorList>
    </citation>
    <scope>IDENTIFICATION</scope>
    <source>
        <strain evidence="6">cv. Jemalong A17</strain>
    </source>
</reference>
<organism evidence="5 7">
    <name type="scientific">Medicago truncatula</name>
    <name type="common">Barrel medic</name>
    <name type="synonym">Medicago tribuloides</name>
    <dbReference type="NCBI Taxonomy" id="3880"/>
    <lineage>
        <taxon>Eukaryota</taxon>
        <taxon>Viridiplantae</taxon>
        <taxon>Streptophyta</taxon>
        <taxon>Embryophyta</taxon>
        <taxon>Tracheophyta</taxon>
        <taxon>Spermatophyta</taxon>
        <taxon>Magnoliopsida</taxon>
        <taxon>eudicotyledons</taxon>
        <taxon>Gunneridae</taxon>
        <taxon>Pentapetalae</taxon>
        <taxon>rosids</taxon>
        <taxon>fabids</taxon>
        <taxon>Fabales</taxon>
        <taxon>Fabaceae</taxon>
        <taxon>Papilionoideae</taxon>
        <taxon>50 kb inversion clade</taxon>
        <taxon>NPAAA clade</taxon>
        <taxon>Hologalegina</taxon>
        <taxon>IRL clade</taxon>
        <taxon>Trifolieae</taxon>
        <taxon>Medicago</taxon>
    </lineage>
</organism>
<reference evidence="5 7" key="2">
    <citation type="journal article" date="2014" name="BMC Genomics">
        <title>An improved genome release (version Mt4.0) for the model legume Medicago truncatula.</title>
        <authorList>
            <person name="Tang H."/>
            <person name="Krishnakumar V."/>
            <person name="Bidwell S."/>
            <person name="Rosen B."/>
            <person name="Chan A."/>
            <person name="Zhou S."/>
            <person name="Gentzbittel L."/>
            <person name="Childs K.L."/>
            <person name="Yandell M."/>
            <person name="Gundlach H."/>
            <person name="Mayer K.F."/>
            <person name="Schwartz D.C."/>
            <person name="Town C.D."/>
        </authorList>
    </citation>
    <scope>GENOME REANNOTATION</scope>
    <source>
        <strain evidence="5">A17</strain>
        <strain evidence="6 7">cv. Jemalong A17</strain>
    </source>
</reference>
<dbReference type="InterPro" id="IPR022003">
    <property type="entry name" value="RST"/>
</dbReference>
<sequence length="96" mass="10919">MVPSRTMFLIDVHYALLMSNKISCDDFVSKLRSVAGNNVMESAIYNIQSKEMTSKDQKKEAPEPRSVRLSEPVTESNRSVRLQARLQFAHDKAQFA</sequence>
<reference evidence="5 7" key="1">
    <citation type="journal article" date="2011" name="Nature">
        <title>The Medicago genome provides insight into the evolution of rhizobial symbioses.</title>
        <authorList>
            <person name="Young N.D."/>
            <person name="Debelle F."/>
            <person name="Oldroyd G.E."/>
            <person name="Geurts R."/>
            <person name="Cannon S.B."/>
            <person name="Udvardi M.K."/>
            <person name="Benedito V.A."/>
            <person name="Mayer K.F."/>
            <person name="Gouzy J."/>
            <person name="Schoof H."/>
            <person name="Van de Peer Y."/>
            <person name="Proost S."/>
            <person name="Cook D.R."/>
            <person name="Meyers B.C."/>
            <person name="Spannagl M."/>
            <person name="Cheung F."/>
            <person name="De Mita S."/>
            <person name="Krishnakumar V."/>
            <person name="Gundlach H."/>
            <person name="Zhou S."/>
            <person name="Mudge J."/>
            <person name="Bharti A.K."/>
            <person name="Murray J.D."/>
            <person name="Naoumkina M.A."/>
            <person name="Rosen B."/>
            <person name="Silverstein K.A."/>
            <person name="Tang H."/>
            <person name="Rombauts S."/>
            <person name="Zhao P.X."/>
            <person name="Zhou P."/>
            <person name="Barbe V."/>
            <person name="Bardou P."/>
            <person name="Bechner M."/>
            <person name="Bellec A."/>
            <person name="Berger A."/>
            <person name="Berges H."/>
            <person name="Bidwell S."/>
            <person name="Bisseling T."/>
            <person name="Choisne N."/>
            <person name="Couloux A."/>
            <person name="Denny R."/>
            <person name="Deshpande S."/>
            <person name="Dai X."/>
            <person name="Doyle J.J."/>
            <person name="Dudez A.M."/>
            <person name="Farmer A.D."/>
            <person name="Fouteau S."/>
            <person name="Franken C."/>
            <person name="Gibelin C."/>
            <person name="Gish J."/>
            <person name="Goldstein S."/>
            <person name="Gonzalez A.J."/>
            <person name="Green P.J."/>
            <person name="Hallab A."/>
            <person name="Hartog M."/>
            <person name="Hua A."/>
            <person name="Humphray S.J."/>
            <person name="Jeong D.H."/>
            <person name="Jing Y."/>
            <person name="Jocker A."/>
            <person name="Kenton S.M."/>
            <person name="Kim D.J."/>
            <person name="Klee K."/>
            <person name="Lai H."/>
            <person name="Lang C."/>
            <person name="Lin S."/>
            <person name="Macmil S.L."/>
            <person name="Magdelenat G."/>
            <person name="Matthews L."/>
            <person name="McCorrison J."/>
            <person name="Monaghan E.L."/>
            <person name="Mun J.H."/>
            <person name="Najar F.Z."/>
            <person name="Nicholson C."/>
            <person name="Noirot C."/>
            <person name="O'Bleness M."/>
            <person name="Paule C.R."/>
            <person name="Poulain J."/>
            <person name="Prion F."/>
            <person name="Qin B."/>
            <person name="Qu C."/>
            <person name="Retzel E.F."/>
            <person name="Riddle C."/>
            <person name="Sallet E."/>
            <person name="Samain S."/>
            <person name="Samson N."/>
            <person name="Sanders I."/>
            <person name="Saurat O."/>
            <person name="Scarpelli C."/>
            <person name="Schiex T."/>
            <person name="Segurens B."/>
            <person name="Severin A.J."/>
            <person name="Sherrier D.J."/>
            <person name="Shi R."/>
            <person name="Sims S."/>
            <person name="Singer S.R."/>
            <person name="Sinharoy S."/>
            <person name="Sterck L."/>
            <person name="Viollet A."/>
            <person name="Wang B.B."/>
            <person name="Wang K."/>
            <person name="Wang M."/>
            <person name="Wang X."/>
            <person name="Warfsmann J."/>
            <person name="Weissenbach J."/>
            <person name="White D.D."/>
            <person name="White J.D."/>
            <person name="Wiley G.B."/>
            <person name="Wincker P."/>
            <person name="Xing Y."/>
            <person name="Yang L."/>
            <person name="Yao Z."/>
            <person name="Ying F."/>
            <person name="Zhai J."/>
            <person name="Zhou L."/>
            <person name="Zuber A."/>
            <person name="Denarie J."/>
            <person name="Dixon R.A."/>
            <person name="May G.D."/>
            <person name="Schwartz D.C."/>
            <person name="Rogers J."/>
            <person name="Quetier F."/>
            <person name="Town C.D."/>
            <person name="Roe B.A."/>
        </authorList>
    </citation>
    <scope>NUCLEOTIDE SEQUENCE [LARGE SCALE GENOMIC DNA]</scope>
    <source>
        <strain evidence="5">A17</strain>
        <strain evidence="6 7">cv. Jemalong A17</strain>
    </source>
</reference>
<gene>
    <name evidence="5" type="ordered locus">MTR_7g061730</name>
</gene>
<evidence type="ECO:0000313" key="7">
    <source>
        <dbReference type="Proteomes" id="UP000002051"/>
    </source>
</evidence>
<dbReference type="EnsemblPlants" id="KEH22887">
    <property type="protein sequence ID" value="KEH22887"/>
    <property type="gene ID" value="MTR_7g061730"/>
</dbReference>
<dbReference type="GO" id="GO:0005634">
    <property type="term" value="C:nucleus"/>
    <property type="evidence" value="ECO:0007669"/>
    <property type="project" value="UniProtKB-SubCell"/>
</dbReference>
<proteinExistence type="predicted"/>
<evidence type="ECO:0000313" key="5">
    <source>
        <dbReference type="EMBL" id="KEH22887.1"/>
    </source>
</evidence>
<name>A0A072TZQ5_MEDTR</name>
<feature type="domain" description="RST" evidence="4">
    <location>
        <begin position="1"/>
        <end position="53"/>
    </location>
</feature>
<protein>
    <submittedName>
        <fullName evidence="5">RCD1-SRO-TAF4 (RST) plant domain protein</fullName>
    </submittedName>
</protein>
<keyword evidence="2" id="KW-0539">Nucleus</keyword>
<comment type="subcellular location">
    <subcellularLocation>
        <location evidence="1">Nucleus</location>
    </subcellularLocation>
</comment>
<evidence type="ECO:0000313" key="6">
    <source>
        <dbReference type="EnsemblPlants" id="KEH22887"/>
    </source>
</evidence>
<evidence type="ECO:0000256" key="2">
    <source>
        <dbReference type="ARBA" id="ARBA00023242"/>
    </source>
</evidence>
<dbReference type="HOGENOM" id="CLU_2362943_0_0_1"/>
<dbReference type="PROSITE" id="PS51879">
    <property type="entry name" value="RST"/>
    <property type="match status" value="1"/>
</dbReference>